<dbReference type="OrthoDB" id="6658731at2"/>
<organism evidence="3 4">
    <name type="scientific">Lysinibacillus odysseyi 34hs-1 = NBRC 100172</name>
    <dbReference type="NCBI Taxonomy" id="1220589"/>
    <lineage>
        <taxon>Bacteria</taxon>
        <taxon>Bacillati</taxon>
        <taxon>Bacillota</taxon>
        <taxon>Bacilli</taxon>
        <taxon>Bacillales</taxon>
        <taxon>Bacillaceae</taxon>
        <taxon>Lysinibacillus</taxon>
    </lineage>
</organism>
<sequence>MYFTSKKDVLVGMIVWGAVVACSLPFFMEGSFTALLITAILGAFFGWAWCKTGYEVTEEELIVKTGFTKAVIPIASIYKLTKTYNPASAPALSLNRIEVLYNKGMGIALISPQDRQMFVRVLTERNPSIKVDERLLDK</sequence>
<feature type="domain" description="Uncharacterized protein YyaB-like PH" evidence="2">
    <location>
        <begin position="52"/>
        <end position="126"/>
    </location>
</feature>
<feature type="transmembrane region" description="Helical" evidence="1">
    <location>
        <begin position="9"/>
        <end position="26"/>
    </location>
</feature>
<keyword evidence="1" id="KW-0812">Transmembrane</keyword>
<feature type="transmembrane region" description="Helical" evidence="1">
    <location>
        <begin position="32"/>
        <end position="50"/>
    </location>
</feature>
<gene>
    <name evidence="3" type="ORF">CD32_23130</name>
</gene>
<dbReference type="eggNOG" id="COG3428">
    <property type="taxonomic scope" value="Bacteria"/>
</dbReference>
<dbReference type="PROSITE" id="PS51257">
    <property type="entry name" value="PROKAR_LIPOPROTEIN"/>
    <property type="match status" value="1"/>
</dbReference>
<evidence type="ECO:0000259" key="2">
    <source>
        <dbReference type="Pfam" id="PF06713"/>
    </source>
</evidence>
<reference evidence="3 4" key="1">
    <citation type="submission" date="2014-02" db="EMBL/GenBank/DDBJ databases">
        <title>Draft genome sequence of Lysinibacillus odysseyi NBRC 100172.</title>
        <authorList>
            <person name="Zhang F."/>
            <person name="Wang G."/>
            <person name="Zhang L."/>
        </authorList>
    </citation>
    <scope>NUCLEOTIDE SEQUENCE [LARGE SCALE GENOMIC DNA]</scope>
    <source>
        <strain evidence="3 4">NBRC 100172</strain>
    </source>
</reference>
<evidence type="ECO:0000313" key="3">
    <source>
        <dbReference type="EMBL" id="KGR82176.1"/>
    </source>
</evidence>
<comment type="caution">
    <text evidence="3">The sequence shown here is derived from an EMBL/GenBank/DDBJ whole genome shotgun (WGS) entry which is preliminary data.</text>
</comment>
<proteinExistence type="predicted"/>
<dbReference type="Pfam" id="PF06713">
    <property type="entry name" value="bPH_4"/>
    <property type="match status" value="1"/>
</dbReference>
<keyword evidence="1" id="KW-1133">Transmembrane helix</keyword>
<dbReference type="Proteomes" id="UP000030437">
    <property type="component" value="Unassembled WGS sequence"/>
</dbReference>
<protein>
    <recommendedName>
        <fullName evidence="2">Uncharacterized protein YyaB-like PH domain-containing protein</fullName>
    </recommendedName>
</protein>
<keyword evidence="1" id="KW-0472">Membrane</keyword>
<evidence type="ECO:0000256" key="1">
    <source>
        <dbReference type="SAM" id="Phobius"/>
    </source>
</evidence>
<dbReference type="InterPro" id="IPR009589">
    <property type="entry name" value="PH_YyaB-like"/>
</dbReference>
<accession>A0A0A3IBL9</accession>
<keyword evidence="4" id="KW-1185">Reference proteome</keyword>
<dbReference type="RefSeq" id="WP_036159420.1">
    <property type="nucleotide sequence ID" value="NZ_AVCX01000001.1"/>
</dbReference>
<dbReference type="EMBL" id="JPVP01000060">
    <property type="protein sequence ID" value="KGR82176.1"/>
    <property type="molecule type" value="Genomic_DNA"/>
</dbReference>
<dbReference type="GO" id="GO:0030153">
    <property type="term" value="P:bacteriocin immunity"/>
    <property type="evidence" value="ECO:0007669"/>
    <property type="project" value="InterPro"/>
</dbReference>
<dbReference type="AlphaFoldDB" id="A0A0A3IBL9"/>
<name>A0A0A3IBL9_9BACI</name>
<evidence type="ECO:0000313" key="4">
    <source>
        <dbReference type="Proteomes" id="UP000030437"/>
    </source>
</evidence>
<dbReference type="STRING" id="1220589.CD32_23130"/>